<reference evidence="1" key="1">
    <citation type="journal article" date="2014" name="Genome Biol. Evol.">
        <title>Pangenome evidence for extensive interdomain horizontal transfer affecting lineage core and shell genes in uncultured planktonic thaumarchaeota and euryarchaeota.</title>
        <authorList>
            <person name="Deschamps P."/>
            <person name="Zivanovic Y."/>
            <person name="Moreira D."/>
            <person name="Rodriguez-Valera F."/>
            <person name="Lopez-Garcia P."/>
        </authorList>
    </citation>
    <scope>NUCLEOTIDE SEQUENCE</scope>
</reference>
<protein>
    <submittedName>
        <fullName evidence="1">Uncharacterized protein</fullName>
    </submittedName>
</protein>
<organism evidence="1">
    <name type="scientific">uncultured marine group II/III euryarchaeote KM3_27_D07</name>
    <dbReference type="NCBI Taxonomy" id="1456429"/>
    <lineage>
        <taxon>Archaea</taxon>
        <taxon>Methanobacteriati</taxon>
        <taxon>Methanobacteriota</taxon>
        <taxon>environmental samples</taxon>
    </lineage>
</organism>
<name>A0A075GWL5_9EURY</name>
<dbReference type="SUPFAM" id="SSF63825">
    <property type="entry name" value="YWTD domain"/>
    <property type="match status" value="1"/>
</dbReference>
<evidence type="ECO:0000313" key="1">
    <source>
        <dbReference type="EMBL" id="AIF08184.1"/>
    </source>
</evidence>
<dbReference type="EMBL" id="KF900823">
    <property type="protein sequence ID" value="AIF08184.1"/>
    <property type="molecule type" value="Genomic_DNA"/>
</dbReference>
<dbReference type="AlphaFoldDB" id="A0A075GWL5"/>
<accession>A0A075GWL5</accession>
<proteinExistence type="predicted"/>
<sequence length="306" mass="34654">MKEFIVSGGDFSRDEGVISRINLDESTGEMNLVSEHWISHPIPSMAVRGKGFTGLCLQEKSALISFSNIIVRIDLESFEILEQWTDSKFNDLHQLYLKNELLYVTNTGNESIDIVKIDDHSIVDRIDLLSDSIRAKKPEFNQDEDTKPHLYHVSSVTINSDGDMLLGLVQQLRILNLKQWTWLGPRFSSPVHDVFCDDSGVIWCTTVLGEIYCFSTKGTYRMWELGDYQESVGWTRGLAVTDAGILIGTTAIRDSNIEYFSSFTNQRVGQVPACLTWIPFDENQNPSTLELPSSLSRKVFTIAERE</sequence>